<keyword evidence="1" id="KW-0472">Membrane</keyword>
<protein>
    <submittedName>
        <fullName evidence="2">Uncharacterized protein</fullName>
    </submittedName>
</protein>
<dbReference type="EMBL" id="CP063164">
    <property type="protein sequence ID" value="QOR62713.1"/>
    <property type="molecule type" value="Genomic_DNA"/>
</dbReference>
<keyword evidence="3" id="KW-1185">Reference proteome</keyword>
<gene>
    <name evidence="2" type="ORF">IMZ28_04380</name>
</gene>
<evidence type="ECO:0000256" key="1">
    <source>
        <dbReference type="SAM" id="Phobius"/>
    </source>
</evidence>
<dbReference type="RefSeq" id="WP_197549532.1">
    <property type="nucleotide sequence ID" value="NZ_CP063164.1"/>
</dbReference>
<accession>A0A7M1S5L4</accession>
<dbReference type="AlphaFoldDB" id="A0A7M1S5L4"/>
<feature type="transmembrane region" description="Helical" evidence="1">
    <location>
        <begin position="43"/>
        <end position="66"/>
    </location>
</feature>
<evidence type="ECO:0000313" key="2">
    <source>
        <dbReference type="EMBL" id="QOR62713.1"/>
    </source>
</evidence>
<proteinExistence type="predicted"/>
<organism evidence="2 3">
    <name type="scientific">Sulfurovum indicum</name>
    <dbReference type="NCBI Taxonomy" id="2779528"/>
    <lineage>
        <taxon>Bacteria</taxon>
        <taxon>Pseudomonadati</taxon>
        <taxon>Campylobacterota</taxon>
        <taxon>Epsilonproteobacteria</taxon>
        <taxon>Campylobacterales</taxon>
        <taxon>Sulfurovaceae</taxon>
        <taxon>Sulfurovum</taxon>
    </lineage>
</organism>
<sequence length="345" mass="40149">MRLGLYIFAALTLMGIVGAITHMVNPNNYLIEVMGINFNFPVAVWVILPMFLLLLFTVVHMFYYSLKGYFRLKKWQHDAETIEDALYWSLVNEPKEQKYMTDAIKSSAVLLSKSNLTVLDSVEGLSERLTKIVNVLNKIKNGEYVDLKENKLAKVFNEGNPHLIQNRLNRLERDSGFIEEVMKSSSKFSPAVQKHALALFAKNETFYKARKYAKVFDVDNFFVMLNRAAEDEEMGLTVEILNDFVEALKLKCADFVKVARITKKIFSPDQNLALFKAYQKENPKAQNAYLYLLFEYELLEEIGNYLDEQEEHEFMKYRALYELKKQDKRFKLEDLIDAESICKNV</sequence>
<dbReference type="Proteomes" id="UP000595074">
    <property type="component" value="Chromosome"/>
</dbReference>
<evidence type="ECO:0000313" key="3">
    <source>
        <dbReference type="Proteomes" id="UP000595074"/>
    </source>
</evidence>
<name>A0A7M1S5L4_9BACT</name>
<dbReference type="KEGG" id="sinu:IMZ28_04380"/>
<reference evidence="2 3" key="1">
    <citation type="submission" date="2020-10" db="EMBL/GenBank/DDBJ databases">
        <title>The genome of sulfurovum sp.</title>
        <authorList>
            <person name="Xie S."/>
            <person name="Shao Z."/>
            <person name="Jiang L."/>
        </authorList>
    </citation>
    <scope>NUCLEOTIDE SEQUENCE [LARGE SCALE GENOMIC DNA]</scope>
    <source>
        <strain evidence="2 3">ST-419</strain>
    </source>
</reference>
<keyword evidence="1" id="KW-1133">Transmembrane helix</keyword>
<keyword evidence="1" id="KW-0812">Transmembrane</keyword>